<comment type="caution">
    <text evidence="2">The sequence shown here is derived from an EMBL/GenBank/DDBJ whole genome shotgun (WGS) entry which is preliminary data.</text>
</comment>
<feature type="compositionally biased region" description="Acidic residues" evidence="1">
    <location>
        <begin position="1"/>
        <end position="10"/>
    </location>
</feature>
<sequence length="60" mass="6596">MILGSDEDEKSEGGGREPNCVEDEIPLDKRKRGKVTTGNQTKTDYAYGRDPVKAQAGKQK</sequence>
<evidence type="ECO:0000313" key="3">
    <source>
        <dbReference type="Proteomes" id="UP001597034"/>
    </source>
</evidence>
<keyword evidence="3" id="KW-1185">Reference proteome</keyword>
<reference evidence="2 3" key="1">
    <citation type="journal article" date="2019" name="Int. J. Syst. Evol. Microbiol.">
        <title>The Global Catalogue of Microorganisms (GCM) 10K type strain sequencing project: providing services to taxonomists for standard genome sequencing and annotation.</title>
        <authorList>
            <consortium name="The Broad Institute Genomics Platform"/>
            <consortium name="The Broad Institute Genome Sequencing Center for Infectious Disease"/>
            <person name="Wu L."/>
            <person name="Ma J."/>
        </authorList>
    </citation>
    <scope>NUCLEOTIDE SEQUENCE [LARGE SCALE GENOMIC DNA]</scope>
    <source>
        <strain evidence="2 3">CGMCC 1.10390</strain>
    </source>
</reference>
<accession>A0ABD6DN12</accession>
<dbReference type="AlphaFoldDB" id="A0ABD6DN12"/>
<dbReference type="RefSeq" id="WP_256401254.1">
    <property type="nucleotide sequence ID" value="NZ_JANHJR010000003.1"/>
</dbReference>
<evidence type="ECO:0008006" key="4">
    <source>
        <dbReference type="Google" id="ProtNLM"/>
    </source>
</evidence>
<dbReference type="EMBL" id="JBHUDO010000003">
    <property type="protein sequence ID" value="MFD1646664.1"/>
    <property type="molecule type" value="Genomic_DNA"/>
</dbReference>
<evidence type="ECO:0000313" key="2">
    <source>
        <dbReference type="EMBL" id="MFD1646664.1"/>
    </source>
</evidence>
<dbReference type="Proteomes" id="UP001597034">
    <property type="component" value="Unassembled WGS sequence"/>
</dbReference>
<name>A0ABD6DN12_9EURY</name>
<gene>
    <name evidence="2" type="ORF">ACFSBL_13315</name>
</gene>
<protein>
    <recommendedName>
        <fullName evidence="4">Transposase</fullName>
    </recommendedName>
</protein>
<proteinExistence type="predicted"/>
<feature type="region of interest" description="Disordered" evidence="1">
    <location>
        <begin position="1"/>
        <end position="60"/>
    </location>
</feature>
<evidence type="ECO:0000256" key="1">
    <source>
        <dbReference type="SAM" id="MobiDB-lite"/>
    </source>
</evidence>
<organism evidence="2 3">
    <name type="scientific">Haloarchaeobius litoreus</name>
    <dbReference type="NCBI Taxonomy" id="755306"/>
    <lineage>
        <taxon>Archaea</taxon>
        <taxon>Methanobacteriati</taxon>
        <taxon>Methanobacteriota</taxon>
        <taxon>Stenosarchaea group</taxon>
        <taxon>Halobacteria</taxon>
        <taxon>Halobacteriales</taxon>
        <taxon>Halorubellaceae</taxon>
        <taxon>Haloarchaeobius</taxon>
    </lineage>
</organism>